<accession>A0A7T0G1X3</accession>
<dbReference type="Gene3D" id="3.90.1170.20">
    <property type="entry name" value="Quinolinate phosphoribosyl transferase, N-terminal domain"/>
    <property type="match status" value="1"/>
</dbReference>
<evidence type="ECO:0000256" key="8">
    <source>
        <dbReference type="ARBA" id="ARBA00022679"/>
    </source>
</evidence>
<dbReference type="InterPro" id="IPR037128">
    <property type="entry name" value="Quinolinate_PRibosylTase_N_sf"/>
</dbReference>
<evidence type="ECO:0000256" key="11">
    <source>
        <dbReference type="ARBA" id="ARBA00069173"/>
    </source>
</evidence>
<protein>
    <recommendedName>
        <fullName evidence="11">Probable nicotinate-nucleotide pyrophosphorylase [carboxylating]</fullName>
        <ecNumber evidence="5">2.4.2.19</ecNumber>
    </recommendedName>
    <alternativeName>
        <fullName evidence="9">Quinolinate phosphoribosyltransferase [decarboxylating]</fullName>
    </alternativeName>
</protein>
<dbReference type="InterPro" id="IPR027277">
    <property type="entry name" value="NadC/ModD"/>
</dbReference>
<evidence type="ECO:0000256" key="9">
    <source>
        <dbReference type="ARBA" id="ARBA00033102"/>
    </source>
</evidence>
<evidence type="ECO:0000256" key="10">
    <source>
        <dbReference type="ARBA" id="ARBA00047445"/>
    </source>
</evidence>
<reference evidence="17 18" key="1">
    <citation type="submission" date="2020-02" db="EMBL/GenBank/DDBJ databases">
        <title>Genomic and physiological characterization of two novel Nitrospinaceae genera.</title>
        <authorList>
            <person name="Mueller A.J."/>
            <person name="Jung M.-Y."/>
            <person name="Strachan C.R."/>
            <person name="Herbold C.W."/>
            <person name="Kirkegaard R.H."/>
            <person name="Daims H."/>
        </authorList>
    </citation>
    <scope>NUCLEOTIDE SEQUENCE [LARGE SCALE GENOMIC DNA]</scope>
    <source>
        <strain evidence="17">EB</strain>
    </source>
</reference>
<dbReference type="InterPro" id="IPR022412">
    <property type="entry name" value="Quinolinate_PRibosylTrfase_N"/>
</dbReference>
<dbReference type="Gene3D" id="3.20.20.70">
    <property type="entry name" value="Aldolase class I"/>
    <property type="match status" value="1"/>
</dbReference>
<evidence type="ECO:0000256" key="13">
    <source>
        <dbReference type="PIRSR" id="PIRSR006250-1"/>
    </source>
</evidence>
<dbReference type="GO" id="GO:0004514">
    <property type="term" value="F:nicotinate-nucleotide diphosphorylase (carboxylating) activity"/>
    <property type="evidence" value="ECO:0007669"/>
    <property type="project" value="UniProtKB-EC"/>
</dbReference>
<dbReference type="GO" id="GO:0009435">
    <property type="term" value="P:NAD+ biosynthetic process"/>
    <property type="evidence" value="ECO:0007669"/>
    <property type="project" value="UniProtKB-UniPathway"/>
</dbReference>
<evidence type="ECO:0000313" key="17">
    <source>
        <dbReference type="EMBL" id="QPJ63391.1"/>
    </source>
</evidence>
<feature type="binding site" evidence="13">
    <location>
        <position position="129"/>
    </location>
    <ligand>
        <name>substrate</name>
    </ligand>
</feature>
<dbReference type="InterPro" id="IPR002638">
    <property type="entry name" value="Quinolinate_PRibosylTrfase_C"/>
</dbReference>
<evidence type="ECO:0000256" key="4">
    <source>
        <dbReference type="ARBA" id="ARBA00011218"/>
    </source>
</evidence>
<evidence type="ECO:0000256" key="14">
    <source>
        <dbReference type="SAM" id="MobiDB-lite"/>
    </source>
</evidence>
<proteinExistence type="inferred from homology"/>
<evidence type="ECO:0000256" key="2">
    <source>
        <dbReference type="ARBA" id="ARBA00004893"/>
    </source>
</evidence>
<comment type="subunit">
    <text evidence="4">Hexamer formed by 3 homodimers.</text>
</comment>
<dbReference type="Pfam" id="PF02749">
    <property type="entry name" value="QRPTase_N"/>
    <property type="match status" value="1"/>
</dbReference>
<dbReference type="PIRSF" id="PIRSF006250">
    <property type="entry name" value="NadC_ModD"/>
    <property type="match status" value="1"/>
</dbReference>
<dbReference type="EMBL" id="CP048685">
    <property type="protein sequence ID" value="QPJ63391.1"/>
    <property type="molecule type" value="Genomic_DNA"/>
</dbReference>
<feature type="binding site" evidence="13">
    <location>
        <begin position="160"/>
        <end position="162"/>
    </location>
    <ligand>
        <name>substrate</name>
    </ligand>
</feature>
<name>A0A7T0G1X3_9BACT</name>
<dbReference type="PANTHER" id="PTHR32179">
    <property type="entry name" value="NICOTINATE-NUCLEOTIDE PYROPHOSPHORYLASE [CARBOXYLATING]"/>
    <property type="match status" value="1"/>
</dbReference>
<comment type="catalytic activity">
    <reaction evidence="10">
        <text>nicotinate beta-D-ribonucleotide + CO2 + diphosphate = quinolinate + 5-phospho-alpha-D-ribose 1-diphosphate + 2 H(+)</text>
        <dbReference type="Rhea" id="RHEA:12733"/>
        <dbReference type="ChEBI" id="CHEBI:15378"/>
        <dbReference type="ChEBI" id="CHEBI:16526"/>
        <dbReference type="ChEBI" id="CHEBI:29959"/>
        <dbReference type="ChEBI" id="CHEBI:33019"/>
        <dbReference type="ChEBI" id="CHEBI:57502"/>
        <dbReference type="ChEBI" id="CHEBI:58017"/>
        <dbReference type="EC" id="2.4.2.19"/>
    </reaction>
</comment>
<evidence type="ECO:0000256" key="7">
    <source>
        <dbReference type="ARBA" id="ARBA00022676"/>
    </source>
</evidence>
<organism evidence="17 18">
    <name type="scientific">Candidatus Nitronauta litoralis</name>
    <dbReference type="NCBI Taxonomy" id="2705533"/>
    <lineage>
        <taxon>Bacteria</taxon>
        <taxon>Pseudomonadati</taxon>
        <taxon>Nitrospinota/Tectimicrobiota group</taxon>
        <taxon>Nitrospinota</taxon>
        <taxon>Nitrospinia</taxon>
        <taxon>Nitrospinales</taxon>
        <taxon>Nitrospinaceae</taxon>
        <taxon>Candidatus Nitronauta</taxon>
    </lineage>
</organism>
<comment type="function">
    <text evidence="1">Involved in the catabolism of quinolinic acid (QA).</text>
</comment>
<dbReference type="Proteomes" id="UP000594688">
    <property type="component" value="Chromosome"/>
</dbReference>
<dbReference type="FunFam" id="3.90.1170.20:FF:000001">
    <property type="entry name" value="Nicotinate-nucleotide diphosphorylase (Carboxylating)"/>
    <property type="match status" value="1"/>
</dbReference>
<gene>
    <name evidence="17" type="primary">nadC</name>
    <name evidence="17" type="ORF">G3M70_16510</name>
</gene>
<evidence type="ECO:0000259" key="16">
    <source>
        <dbReference type="Pfam" id="PF02749"/>
    </source>
</evidence>
<feature type="domain" description="Quinolinate phosphoribosyl transferase C-terminal" evidence="15">
    <location>
        <begin position="141"/>
        <end position="303"/>
    </location>
</feature>
<dbReference type="GO" id="GO:0005737">
    <property type="term" value="C:cytoplasm"/>
    <property type="evidence" value="ECO:0007669"/>
    <property type="project" value="TreeGrafter"/>
</dbReference>
<sequence>MRPSSLKTSYETKQALSSQHSPAKRIKARIVPGFEEIQHWVRSALKEDIESGDITTESIVEPDRKARGLVTAKEPLTLCGLKLFEAVFKELDPNCSFNIFGHEDGEQLKPDSKVVEVEGTARAVLIGERTALNIMQRLSGIATQTRQYAKAAHPVTLLDTRKTTPGLRVFEKYAVACGGGTNHRFGLFDAVLIKDNHIKIAGGIKEAVDRVRENLGEEQSIEVETTSTSEIEQALAAEVDTILLDNMDNEAVRQAIKQINGKAKIEVSGNITLDRLKDLSGMCIDYISVGALTHSVRAVDLSLNIDLS</sequence>
<dbReference type="KEGG" id="nli:G3M70_16510"/>
<dbReference type="InterPro" id="IPR004393">
    <property type="entry name" value="NadC"/>
</dbReference>
<dbReference type="UniPathway" id="UPA00253">
    <property type="reaction ID" value="UER00331"/>
</dbReference>
<feature type="binding site" evidence="13">
    <location>
        <position position="194"/>
    </location>
    <ligand>
        <name>substrate</name>
    </ligand>
</feature>
<keyword evidence="8 12" id="KW-0808">Transferase</keyword>
<dbReference type="SUPFAM" id="SSF51690">
    <property type="entry name" value="Nicotinate/Quinolinate PRTase C-terminal domain-like"/>
    <property type="match status" value="1"/>
</dbReference>
<evidence type="ECO:0000313" key="18">
    <source>
        <dbReference type="Proteomes" id="UP000594688"/>
    </source>
</evidence>
<feature type="binding site" evidence="13">
    <location>
        <position position="224"/>
    </location>
    <ligand>
        <name>substrate</name>
    </ligand>
</feature>
<evidence type="ECO:0000256" key="12">
    <source>
        <dbReference type="PIRNR" id="PIRNR006250"/>
    </source>
</evidence>
<dbReference type="GO" id="GO:0034213">
    <property type="term" value="P:quinolinate catabolic process"/>
    <property type="evidence" value="ECO:0007669"/>
    <property type="project" value="TreeGrafter"/>
</dbReference>
<evidence type="ECO:0000256" key="6">
    <source>
        <dbReference type="ARBA" id="ARBA00022642"/>
    </source>
</evidence>
<evidence type="ECO:0000256" key="5">
    <source>
        <dbReference type="ARBA" id="ARBA00011944"/>
    </source>
</evidence>
<comment type="pathway">
    <text evidence="2">Cofactor biosynthesis; NAD(+) biosynthesis; nicotinate D-ribonucleotide from quinolinate: step 1/1.</text>
</comment>
<dbReference type="InterPro" id="IPR036068">
    <property type="entry name" value="Nicotinate_pribotase-like_C"/>
</dbReference>
<evidence type="ECO:0000256" key="1">
    <source>
        <dbReference type="ARBA" id="ARBA00003237"/>
    </source>
</evidence>
<dbReference type="PANTHER" id="PTHR32179:SF3">
    <property type="entry name" value="NICOTINATE-NUCLEOTIDE PYROPHOSPHORYLASE [CARBOXYLATING]"/>
    <property type="match status" value="1"/>
</dbReference>
<evidence type="ECO:0000259" key="15">
    <source>
        <dbReference type="Pfam" id="PF01729"/>
    </source>
</evidence>
<dbReference type="SUPFAM" id="SSF54675">
    <property type="entry name" value="Nicotinate/Quinolinate PRTase N-terminal domain-like"/>
    <property type="match status" value="1"/>
</dbReference>
<dbReference type="AlphaFoldDB" id="A0A7T0G1X3"/>
<feature type="binding site" evidence="13">
    <location>
        <position position="245"/>
    </location>
    <ligand>
        <name>substrate</name>
    </ligand>
</feature>
<comment type="similarity">
    <text evidence="3 12">Belongs to the NadC/ModD family.</text>
</comment>
<keyword evidence="6" id="KW-0662">Pyridine nucleotide biosynthesis</keyword>
<dbReference type="EC" id="2.4.2.19" evidence="5"/>
<dbReference type="CDD" id="cd01572">
    <property type="entry name" value="QPRTase"/>
    <property type="match status" value="1"/>
</dbReference>
<dbReference type="NCBIfam" id="TIGR00078">
    <property type="entry name" value="nadC"/>
    <property type="match status" value="1"/>
</dbReference>
<dbReference type="Pfam" id="PF01729">
    <property type="entry name" value="QRPTase_C"/>
    <property type="match status" value="1"/>
</dbReference>
<feature type="binding site" evidence="13">
    <location>
        <begin position="268"/>
        <end position="270"/>
    </location>
    <ligand>
        <name>substrate</name>
    </ligand>
</feature>
<feature type="domain" description="Quinolinate phosphoribosyl transferase N-terminal" evidence="16">
    <location>
        <begin position="53"/>
        <end position="139"/>
    </location>
</feature>
<feature type="binding site" evidence="13">
    <location>
        <position position="184"/>
    </location>
    <ligand>
        <name>substrate</name>
    </ligand>
</feature>
<feature type="region of interest" description="Disordered" evidence="14">
    <location>
        <begin position="1"/>
        <end position="23"/>
    </location>
</feature>
<dbReference type="FunFam" id="3.20.20.70:FF:000030">
    <property type="entry name" value="Nicotinate-nucleotide pyrophosphorylase, carboxylating"/>
    <property type="match status" value="1"/>
</dbReference>
<feature type="compositionally biased region" description="Polar residues" evidence="14">
    <location>
        <begin position="1"/>
        <end position="21"/>
    </location>
</feature>
<dbReference type="InterPro" id="IPR013785">
    <property type="entry name" value="Aldolase_TIM"/>
</dbReference>
<keyword evidence="7 12" id="KW-0328">Glycosyltransferase</keyword>
<feature type="binding site" evidence="13">
    <location>
        <begin position="289"/>
        <end position="291"/>
    </location>
    <ligand>
        <name>substrate</name>
    </ligand>
</feature>
<evidence type="ECO:0000256" key="3">
    <source>
        <dbReference type="ARBA" id="ARBA00009400"/>
    </source>
</evidence>